<dbReference type="EMBL" id="CP066775">
    <property type="protein sequence ID" value="QQL51229.1"/>
    <property type="molecule type" value="Genomic_DNA"/>
</dbReference>
<dbReference type="InterPro" id="IPR011659">
    <property type="entry name" value="WD40"/>
</dbReference>
<dbReference type="PANTHER" id="PTHR30329">
    <property type="entry name" value="STATOR ELEMENT OF FLAGELLAR MOTOR COMPLEX"/>
    <property type="match status" value="1"/>
</dbReference>
<dbReference type="InterPro" id="IPR008969">
    <property type="entry name" value="CarboxyPept-like_regulatory"/>
</dbReference>
<dbReference type="SUPFAM" id="SSF49464">
    <property type="entry name" value="Carboxypeptidase regulatory domain-like"/>
    <property type="match status" value="1"/>
</dbReference>
<dbReference type="GO" id="GO:0009279">
    <property type="term" value="C:cell outer membrane"/>
    <property type="evidence" value="ECO:0007669"/>
    <property type="project" value="UniProtKB-SubCell"/>
</dbReference>
<keyword evidence="2" id="KW-0472">Membrane</keyword>
<dbReference type="CDD" id="cd07185">
    <property type="entry name" value="OmpA_C-like"/>
    <property type="match status" value="1"/>
</dbReference>
<dbReference type="InterPro" id="IPR036737">
    <property type="entry name" value="OmpA-like_sf"/>
</dbReference>
<dbReference type="PROSITE" id="PS51123">
    <property type="entry name" value="OMPA_2"/>
    <property type="match status" value="1"/>
</dbReference>
<evidence type="ECO:0000256" key="2">
    <source>
        <dbReference type="ARBA" id="ARBA00023136"/>
    </source>
</evidence>
<protein>
    <submittedName>
        <fullName evidence="4">OmpA family protein</fullName>
    </submittedName>
</protein>
<dbReference type="RefSeq" id="WP_157523803.1">
    <property type="nucleotide sequence ID" value="NZ_CP066775.1"/>
</dbReference>
<dbReference type="SUPFAM" id="SSF82171">
    <property type="entry name" value="DPP6 N-terminal domain-like"/>
    <property type="match status" value="1"/>
</dbReference>
<accession>A0A6I4HWB0</accession>
<dbReference type="Gene3D" id="3.30.1330.60">
    <property type="entry name" value="OmpA-like domain"/>
    <property type="match status" value="1"/>
</dbReference>
<name>A0A6I4HWB0_9SPHI</name>
<dbReference type="PRINTS" id="PR01021">
    <property type="entry name" value="OMPADOMAIN"/>
</dbReference>
<organism evidence="4 5">
    <name type="scientific">Mucilaginibacter ginkgonis</name>
    <dbReference type="NCBI Taxonomy" id="2682091"/>
    <lineage>
        <taxon>Bacteria</taxon>
        <taxon>Pseudomonadati</taxon>
        <taxon>Bacteroidota</taxon>
        <taxon>Sphingobacteriia</taxon>
        <taxon>Sphingobacteriales</taxon>
        <taxon>Sphingobacteriaceae</taxon>
        <taxon>Mucilaginibacter</taxon>
    </lineage>
</organism>
<dbReference type="InterPro" id="IPR050330">
    <property type="entry name" value="Bact_OuterMem_StrucFunc"/>
</dbReference>
<dbReference type="SUPFAM" id="SSF103088">
    <property type="entry name" value="OmpA-like"/>
    <property type="match status" value="1"/>
</dbReference>
<reference evidence="4 5" key="1">
    <citation type="submission" date="2020-12" db="EMBL/GenBank/DDBJ databases">
        <title>HMF7856_wgs.fasta genome submission.</title>
        <authorList>
            <person name="Kang H."/>
            <person name="Kim H."/>
            <person name="Joh K."/>
        </authorList>
    </citation>
    <scope>NUCLEOTIDE SEQUENCE [LARGE SCALE GENOMIC DNA]</scope>
    <source>
        <strain evidence="4 5">HMF7856</strain>
    </source>
</reference>
<dbReference type="KEGG" id="mgik:GO620_007215"/>
<dbReference type="Proteomes" id="UP000429232">
    <property type="component" value="Chromosome"/>
</dbReference>
<evidence type="ECO:0000256" key="3">
    <source>
        <dbReference type="ARBA" id="ARBA00023237"/>
    </source>
</evidence>
<gene>
    <name evidence="4" type="ORF">GO620_007215</name>
</gene>
<evidence type="ECO:0000313" key="5">
    <source>
        <dbReference type="Proteomes" id="UP000429232"/>
    </source>
</evidence>
<dbReference type="Pfam" id="PF00691">
    <property type="entry name" value="OmpA"/>
    <property type="match status" value="1"/>
</dbReference>
<dbReference type="InterPro" id="IPR011990">
    <property type="entry name" value="TPR-like_helical_dom_sf"/>
</dbReference>
<dbReference type="InterPro" id="IPR006664">
    <property type="entry name" value="OMP_bac"/>
</dbReference>
<dbReference type="SUPFAM" id="SSF48452">
    <property type="entry name" value="TPR-like"/>
    <property type="match status" value="1"/>
</dbReference>
<dbReference type="Gene3D" id="1.25.40.10">
    <property type="entry name" value="Tetratricopeptide repeat domain"/>
    <property type="match status" value="1"/>
</dbReference>
<dbReference type="PANTHER" id="PTHR30329:SF21">
    <property type="entry name" value="LIPOPROTEIN YIAD-RELATED"/>
    <property type="match status" value="1"/>
</dbReference>
<evidence type="ECO:0000256" key="1">
    <source>
        <dbReference type="ARBA" id="ARBA00004442"/>
    </source>
</evidence>
<dbReference type="Pfam" id="PF07676">
    <property type="entry name" value="PD40"/>
    <property type="match status" value="1"/>
</dbReference>
<keyword evidence="5" id="KW-1185">Reference proteome</keyword>
<keyword evidence="3" id="KW-0998">Cell outer membrane</keyword>
<dbReference type="InterPro" id="IPR006665">
    <property type="entry name" value="OmpA-like"/>
</dbReference>
<evidence type="ECO:0000313" key="4">
    <source>
        <dbReference type="EMBL" id="QQL51229.1"/>
    </source>
</evidence>
<proteinExistence type="predicted"/>
<dbReference type="AlphaFoldDB" id="A0A6I4HWB0"/>
<comment type="subcellular location">
    <subcellularLocation>
        <location evidence="1">Cell outer membrane</location>
    </subcellularLocation>
</comment>
<sequence length="655" mass="73312">MNNLSPKLIWILLLTCLSISAKGQFVLKLADEQFKLYNYYQAASLYEKAYRAKPLLSTVQKLAVTYHQMRDYKNEESWYAMAVEMSPSAENLLGYAKALQSNARYPEAKIAYNRYTGATPPGLSQNIALLTASCDSAIKWMRSPTNFLVTNQLMLNTSASEWGASVYESKVVFASDRMAIPNNKTSAAKPFLKFDGNQYPDNKIYEWTGSGYLKLYTAIATDSGSTPGLPFFKDKGTAYHTGPASFDADGRGMYYTIDERIPNKHKRNADRIETFKLNIYYAREDRSSGGWTTPIAFKYNQPGFSTGDPYVTPDGKRLYFSSDMPGGKGGTDLYYCTRLADNSWGVPVNITELNTTGNERTPMYDNRRNFYYATDGNITMGGLDIYSATLIDGKFSNIKNLAYPVNSPQDDFAYLSYNGKSGYLSSNRTGGMGSDDIYKFYEKPPLVLRLEGIAYDKTSKQPLDGASVSLTCNTFLINYQTDGTGHYAFTLLADKDYYLKGDKRTFISDQAQLTTNGLKVSQTLVQDLYLEKIKINAPIILANINYDFNKANIRADARPALDHLIEVMHNNPTIWIELGSHTDSRGSDKYNLALSYQRARSAVDYIVTTGGIDPARIVAKGYGETKLLNTCGNNVACSEAEHQINRRTEFKITRQ</sequence>